<dbReference type="VEuPathDB" id="AmoebaDB:EIN_169370"/>
<evidence type="ECO:0000313" key="1">
    <source>
        <dbReference type="EMBL" id="ELP84502.1"/>
    </source>
</evidence>
<dbReference type="Proteomes" id="UP000014680">
    <property type="component" value="Unassembled WGS sequence"/>
</dbReference>
<evidence type="ECO:0000313" key="2">
    <source>
        <dbReference type="Proteomes" id="UP000014680"/>
    </source>
</evidence>
<dbReference type="KEGG" id="eiv:EIN_169370"/>
<dbReference type="AlphaFoldDB" id="A0A0A1TVM9"/>
<organism evidence="1 2">
    <name type="scientific">Entamoeba invadens IP1</name>
    <dbReference type="NCBI Taxonomy" id="370355"/>
    <lineage>
        <taxon>Eukaryota</taxon>
        <taxon>Amoebozoa</taxon>
        <taxon>Evosea</taxon>
        <taxon>Archamoebae</taxon>
        <taxon>Mastigamoebida</taxon>
        <taxon>Entamoebidae</taxon>
        <taxon>Entamoeba</taxon>
    </lineage>
</organism>
<dbReference type="GeneID" id="14883552"/>
<keyword evidence="2" id="KW-1185">Reference proteome</keyword>
<proteinExistence type="predicted"/>
<dbReference type="EMBL" id="KB207112">
    <property type="protein sequence ID" value="ELP84502.1"/>
    <property type="molecule type" value="Genomic_DNA"/>
</dbReference>
<gene>
    <name evidence="1" type="ORF">EIN_169370</name>
</gene>
<accession>A0A0A1TVM9</accession>
<reference evidence="1 2" key="1">
    <citation type="submission" date="2012-10" db="EMBL/GenBank/DDBJ databases">
        <authorList>
            <person name="Zafar N."/>
            <person name="Inman J."/>
            <person name="Hall N."/>
            <person name="Lorenzi H."/>
            <person name="Caler E."/>
        </authorList>
    </citation>
    <scope>NUCLEOTIDE SEQUENCE [LARGE SCALE GENOMIC DNA]</scope>
    <source>
        <strain evidence="1 2">IP1</strain>
    </source>
</reference>
<sequence>MDKLYVTLKPGMLYLLPTTTDTYQLDTVSYTGENEMVLFVNRPGDVPKRICRMVNPGMTTLSFQVSEKVSFSFKGKGSCYLTFTNLGDLSHGITTSYMCDKVKVNEVEDVKKIAQVIKKENIVYL</sequence>
<evidence type="ECO:0008006" key="3">
    <source>
        <dbReference type="Google" id="ProtNLM"/>
    </source>
</evidence>
<name>A0A0A1TVM9_ENTIV</name>
<dbReference type="OMA" id="PIRICRM"/>
<dbReference type="OrthoDB" id="25409at2759"/>
<protein>
    <recommendedName>
        <fullName evidence="3">Nucleoplasmin-like domain-containing protein</fullName>
    </recommendedName>
</protein>
<dbReference type="RefSeq" id="XP_004183848.1">
    <property type="nucleotide sequence ID" value="XM_004183800.1"/>
</dbReference>